<accession>A0ABN0P1A7</accession>
<dbReference type="PANTHER" id="PTHR38468:SF1">
    <property type="entry name" value="SLL0939 PROTEIN"/>
    <property type="match status" value="1"/>
</dbReference>
<dbReference type="RefSeq" id="WP_021686674.1">
    <property type="nucleotide sequence ID" value="NZ_KI260561.1"/>
</dbReference>
<reference evidence="2 3" key="1">
    <citation type="submission" date="2013-08" db="EMBL/GenBank/DDBJ databases">
        <authorList>
            <person name="Weinstock G."/>
            <person name="Sodergren E."/>
            <person name="Wylie T."/>
            <person name="Fulton L."/>
            <person name="Fulton R."/>
            <person name="Fronick C."/>
            <person name="O'Laughlin M."/>
            <person name="Godfrey J."/>
            <person name="Miner T."/>
            <person name="Herter B."/>
            <person name="Appelbaum E."/>
            <person name="Cordes M."/>
            <person name="Lek S."/>
            <person name="Wollam A."/>
            <person name="Pepin K.H."/>
            <person name="Palsikar V.B."/>
            <person name="Mitreva M."/>
            <person name="Wilson R.K."/>
        </authorList>
    </citation>
    <scope>NUCLEOTIDE SEQUENCE [LARGE SCALE GENOMIC DNA]</scope>
    <source>
        <strain evidence="2 3">ATCC 700332</strain>
    </source>
</reference>
<name>A0ABN0P1A7_TRELE</name>
<keyword evidence="1" id="KW-1133">Transmembrane helix</keyword>
<dbReference type="InterPro" id="IPR012427">
    <property type="entry name" value="DUF1622"/>
</dbReference>
<organism evidence="2 3">
    <name type="scientific">Treponema lecithinolyticum ATCC 700332</name>
    <dbReference type="NCBI Taxonomy" id="1321815"/>
    <lineage>
        <taxon>Bacteria</taxon>
        <taxon>Pseudomonadati</taxon>
        <taxon>Spirochaetota</taxon>
        <taxon>Spirochaetia</taxon>
        <taxon>Spirochaetales</taxon>
        <taxon>Treponemataceae</taxon>
        <taxon>Treponema</taxon>
    </lineage>
</organism>
<gene>
    <name evidence="2" type="ORF">HMPREF9193_00273</name>
</gene>
<comment type="caution">
    <text evidence="2">The sequence shown here is derived from an EMBL/GenBank/DDBJ whole genome shotgun (WGS) entry which is preliminary data.</text>
</comment>
<sequence length="130" mass="14241">MTVLQNSGVIMRILKNIEFVISAASVLVVVYGALAALAGLIKTELFRLNGKYNVQRLRVIRADLGTYLLLALEMLIAADIIKSIVEPGLTDLGILAGIVAIRTVLSIFLNKEIQELDKERDENPDMFTGV</sequence>
<protein>
    <recommendedName>
        <fullName evidence="4">DUF1622 domain-containing protein</fullName>
    </recommendedName>
</protein>
<feature type="transmembrane region" description="Helical" evidence="1">
    <location>
        <begin position="20"/>
        <end position="41"/>
    </location>
</feature>
<dbReference type="EMBL" id="AWVH01000005">
    <property type="protein sequence ID" value="ERJ94301.1"/>
    <property type="molecule type" value="Genomic_DNA"/>
</dbReference>
<evidence type="ECO:0000313" key="3">
    <source>
        <dbReference type="Proteomes" id="UP000016649"/>
    </source>
</evidence>
<keyword evidence="3" id="KW-1185">Reference proteome</keyword>
<keyword evidence="1" id="KW-0472">Membrane</keyword>
<dbReference type="PANTHER" id="PTHR38468">
    <property type="entry name" value="SLL0939 PROTEIN"/>
    <property type="match status" value="1"/>
</dbReference>
<evidence type="ECO:0000256" key="1">
    <source>
        <dbReference type="SAM" id="Phobius"/>
    </source>
</evidence>
<keyword evidence="1" id="KW-0812">Transmembrane</keyword>
<evidence type="ECO:0000313" key="2">
    <source>
        <dbReference type="EMBL" id="ERJ94301.1"/>
    </source>
</evidence>
<dbReference type="Proteomes" id="UP000016649">
    <property type="component" value="Unassembled WGS sequence"/>
</dbReference>
<evidence type="ECO:0008006" key="4">
    <source>
        <dbReference type="Google" id="ProtNLM"/>
    </source>
</evidence>
<dbReference type="Pfam" id="PF07784">
    <property type="entry name" value="DUF1622"/>
    <property type="match status" value="1"/>
</dbReference>
<proteinExistence type="predicted"/>